<reference evidence="3" key="1">
    <citation type="submission" date="2023-06" db="EMBL/GenBank/DDBJ databases">
        <authorList>
            <person name="Delattre M."/>
        </authorList>
    </citation>
    <scope>NUCLEOTIDE SEQUENCE</scope>
    <source>
        <strain evidence="3">AF72</strain>
    </source>
</reference>
<dbReference type="SUPFAM" id="SSF82657">
    <property type="entry name" value="BolA-like"/>
    <property type="match status" value="1"/>
</dbReference>
<evidence type="ECO:0000313" key="4">
    <source>
        <dbReference type="Proteomes" id="UP001177023"/>
    </source>
</evidence>
<dbReference type="PIRSF" id="PIRSF003113">
    <property type="entry name" value="BolA"/>
    <property type="match status" value="1"/>
</dbReference>
<evidence type="ECO:0000313" key="3">
    <source>
        <dbReference type="EMBL" id="CAJ0574435.1"/>
    </source>
</evidence>
<organism evidence="3 4">
    <name type="scientific">Mesorhabditis spiculigera</name>
    <dbReference type="NCBI Taxonomy" id="96644"/>
    <lineage>
        <taxon>Eukaryota</taxon>
        <taxon>Metazoa</taxon>
        <taxon>Ecdysozoa</taxon>
        <taxon>Nematoda</taxon>
        <taxon>Chromadorea</taxon>
        <taxon>Rhabditida</taxon>
        <taxon>Rhabditina</taxon>
        <taxon>Rhabditomorpha</taxon>
        <taxon>Rhabditoidea</taxon>
        <taxon>Rhabditidae</taxon>
        <taxon>Mesorhabditinae</taxon>
        <taxon>Mesorhabditis</taxon>
    </lineage>
</organism>
<comment type="similarity">
    <text evidence="1">Belongs to the BolA/IbaG family.</text>
</comment>
<dbReference type="AlphaFoldDB" id="A0AA36CSD5"/>
<dbReference type="Pfam" id="PF01722">
    <property type="entry name" value="BolA"/>
    <property type="match status" value="1"/>
</dbReference>
<dbReference type="EMBL" id="CATQJA010002569">
    <property type="protein sequence ID" value="CAJ0571530.1"/>
    <property type="molecule type" value="Genomic_DNA"/>
</dbReference>
<gene>
    <name evidence="3" type="ORF">MSPICULIGERA_LOCUS12768</name>
    <name evidence="2" type="ORF">MSPICULIGERA_LOCUS9934</name>
</gene>
<dbReference type="InterPro" id="IPR036065">
    <property type="entry name" value="BolA-like_sf"/>
</dbReference>
<dbReference type="GO" id="GO:0051604">
    <property type="term" value="P:protein maturation"/>
    <property type="evidence" value="ECO:0007669"/>
    <property type="project" value="InterPro"/>
</dbReference>
<dbReference type="GO" id="GO:0051537">
    <property type="term" value="F:2 iron, 2 sulfur cluster binding"/>
    <property type="evidence" value="ECO:0007669"/>
    <property type="project" value="InterPro"/>
</dbReference>
<dbReference type="InterPro" id="IPR002634">
    <property type="entry name" value="BolA"/>
</dbReference>
<keyword evidence="4" id="KW-1185">Reference proteome</keyword>
<dbReference type="PANTHER" id="PTHR12735">
    <property type="entry name" value="BOLA-LIKE PROTEIN-RELATED"/>
    <property type="match status" value="1"/>
</dbReference>
<feature type="non-terminal residue" evidence="3">
    <location>
        <position position="1"/>
    </location>
</feature>
<dbReference type="GO" id="GO:0005634">
    <property type="term" value="C:nucleus"/>
    <property type="evidence" value="ECO:0007669"/>
    <property type="project" value="TreeGrafter"/>
</dbReference>
<name>A0AA36CSD5_9BILA</name>
<dbReference type="GO" id="GO:0006879">
    <property type="term" value="P:intracellular iron ion homeostasis"/>
    <property type="evidence" value="ECO:0007669"/>
    <property type="project" value="InterPro"/>
</dbReference>
<sequence length="84" mass="9610">MPITEEQLRTRLQALEPDHLEVEDESDGCGAKFRMVVVSDKFIGKTTLASHRLVQDAIKEEMPSIHAVTIKTYTRQKWAAEQQQ</sequence>
<dbReference type="Proteomes" id="UP001177023">
    <property type="component" value="Unassembled WGS sequence"/>
</dbReference>
<dbReference type="PANTHER" id="PTHR12735:SF27">
    <property type="entry name" value="BOLA-LIKE PROTEIN 2"/>
    <property type="match status" value="1"/>
</dbReference>
<evidence type="ECO:0008006" key="5">
    <source>
        <dbReference type="Google" id="ProtNLM"/>
    </source>
</evidence>
<evidence type="ECO:0000313" key="2">
    <source>
        <dbReference type="EMBL" id="CAJ0571530.1"/>
    </source>
</evidence>
<dbReference type="Gene3D" id="3.10.20.90">
    <property type="entry name" value="Phosphatidylinositol 3-kinase Catalytic Subunit, Chain A, domain 1"/>
    <property type="match status" value="1"/>
</dbReference>
<dbReference type="InterPro" id="IPR045115">
    <property type="entry name" value="BOL2"/>
</dbReference>
<protein>
    <recommendedName>
        <fullName evidence="5">BolA-like protein 2</fullName>
    </recommendedName>
</protein>
<proteinExistence type="inferred from homology"/>
<evidence type="ECO:0000256" key="1">
    <source>
        <dbReference type="RuleBase" id="RU003860"/>
    </source>
</evidence>
<dbReference type="EMBL" id="CATQJA010002630">
    <property type="protein sequence ID" value="CAJ0574435.1"/>
    <property type="molecule type" value="Genomic_DNA"/>
</dbReference>
<comment type="caution">
    <text evidence="3">The sequence shown here is derived from an EMBL/GenBank/DDBJ whole genome shotgun (WGS) entry which is preliminary data.</text>
</comment>
<accession>A0AA36CSD5</accession>
<dbReference type="GO" id="GO:0005829">
    <property type="term" value="C:cytosol"/>
    <property type="evidence" value="ECO:0007669"/>
    <property type="project" value="TreeGrafter"/>
</dbReference>